<dbReference type="Proteomes" id="UP000239920">
    <property type="component" value="Unassembled WGS sequence"/>
</dbReference>
<dbReference type="EMBL" id="PNFV01000001">
    <property type="protein sequence ID" value="PMB83260.1"/>
    <property type="molecule type" value="Genomic_DNA"/>
</dbReference>
<evidence type="ECO:0000313" key="2">
    <source>
        <dbReference type="Proteomes" id="UP000239920"/>
    </source>
</evidence>
<gene>
    <name evidence="1" type="ORF">CK797_00205</name>
</gene>
<proteinExistence type="predicted"/>
<name>A0A2J6NPL6_9LACO</name>
<dbReference type="AlphaFoldDB" id="A0A2J6NPL6"/>
<comment type="caution">
    <text evidence="1">The sequence shown here is derived from an EMBL/GenBank/DDBJ whole genome shotgun (WGS) entry which is preliminary data.</text>
</comment>
<organism evidence="1 2">
    <name type="scientific">Limosilactobacillus pontis</name>
    <dbReference type="NCBI Taxonomy" id="35787"/>
    <lineage>
        <taxon>Bacteria</taxon>
        <taxon>Bacillati</taxon>
        <taxon>Bacillota</taxon>
        <taxon>Bacilli</taxon>
        <taxon>Lactobacillales</taxon>
        <taxon>Lactobacillaceae</taxon>
        <taxon>Limosilactobacillus</taxon>
    </lineage>
</organism>
<reference evidence="1 2" key="1">
    <citation type="submission" date="2017-09" db="EMBL/GenBank/DDBJ databases">
        <title>Bacterial strain isolated from the female urinary microbiota.</title>
        <authorList>
            <person name="Thomas-White K."/>
            <person name="Kumar N."/>
            <person name="Forster S."/>
            <person name="Putonti C."/>
            <person name="Lawley T."/>
            <person name="Wolfe A.J."/>
        </authorList>
    </citation>
    <scope>NUCLEOTIDE SEQUENCE [LARGE SCALE GENOMIC DNA]</scope>
    <source>
        <strain evidence="1 2">UMB0683</strain>
    </source>
</reference>
<accession>A0A2J6NPL6</accession>
<evidence type="ECO:0000313" key="1">
    <source>
        <dbReference type="EMBL" id="PMB83260.1"/>
    </source>
</evidence>
<sequence length="286" mass="33264">MNNDQVMNDGIIGFESDWYIKSRNSWVKVWESLDPDVAISKVPIPDADWVAPMKNASFTLKDIEEPKILLTLGLNPRSYFSDDQVEDDQVENLRKIYQQIVQDHRQYKHDNKTDTPNRTHTGGGLDNVRKLSINKFDYLHVQDWESFPASINELVQIDMFSFRTYDANEAYKVLTAYLQDEENAKQVDAAFKKATEQIENYANQAQYVFIAWGQVTGEFLSNHREYAKKLYKALQKAVEAHKVFTTAIKQGKNKAVEYYYPHTVQRFTKEKYEVVTLDGLNKLLNL</sequence>
<dbReference type="RefSeq" id="WP_104687820.1">
    <property type="nucleotide sequence ID" value="NZ_JBKTHY010000004.1"/>
</dbReference>
<protein>
    <submittedName>
        <fullName evidence="1">Uncharacterized protein</fullName>
    </submittedName>
</protein>